<comment type="caution">
    <text evidence="10">The sequence shown here is derived from an EMBL/GenBank/DDBJ whole genome shotgun (WGS) entry which is preliminary data.</text>
</comment>
<evidence type="ECO:0000256" key="4">
    <source>
        <dbReference type="ARBA" id="ARBA00022989"/>
    </source>
</evidence>
<feature type="coiled-coil region" evidence="6">
    <location>
        <begin position="119"/>
        <end position="200"/>
    </location>
</feature>
<dbReference type="PANTHER" id="PTHR30386:SF26">
    <property type="entry name" value="TRANSPORT PROTEIN COMB"/>
    <property type="match status" value="1"/>
</dbReference>
<evidence type="ECO:0000256" key="1">
    <source>
        <dbReference type="ARBA" id="ARBA00004167"/>
    </source>
</evidence>
<dbReference type="InterPro" id="IPR058982">
    <property type="entry name" value="Beta-barrel_AprE"/>
</dbReference>
<accession>A0A8J7AD18</accession>
<organism evidence="10 11">
    <name type="scientific">Desmonostoc muscorum LEGE 12446</name>
    <dbReference type="NCBI Taxonomy" id="1828758"/>
    <lineage>
        <taxon>Bacteria</taxon>
        <taxon>Bacillati</taxon>
        <taxon>Cyanobacteriota</taxon>
        <taxon>Cyanophyceae</taxon>
        <taxon>Nostocales</taxon>
        <taxon>Nostocaceae</taxon>
        <taxon>Desmonostoc</taxon>
    </lineage>
</organism>
<dbReference type="PANTHER" id="PTHR30386">
    <property type="entry name" value="MEMBRANE FUSION SUBUNIT OF EMRAB-TOLC MULTIDRUG EFFLUX PUMP"/>
    <property type="match status" value="1"/>
</dbReference>
<evidence type="ECO:0000313" key="11">
    <source>
        <dbReference type="Proteomes" id="UP000622533"/>
    </source>
</evidence>
<dbReference type="Gene3D" id="2.40.50.100">
    <property type="match status" value="1"/>
</dbReference>
<protein>
    <submittedName>
        <fullName evidence="10">HlyD family efflux transporter periplasmic adaptor subunit</fullName>
    </submittedName>
</protein>
<evidence type="ECO:0000256" key="6">
    <source>
        <dbReference type="SAM" id="Coils"/>
    </source>
</evidence>
<feature type="domain" description="Multidrug resistance protein MdtA-like barrel-sandwich hybrid" evidence="8">
    <location>
        <begin position="71"/>
        <end position="107"/>
    </location>
</feature>
<dbReference type="PRINTS" id="PR01490">
    <property type="entry name" value="RTXTOXIND"/>
</dbReference>
<dbReference type="AlphaFoldDB" id="A0A8J7AD18"/>
<evidence type="ECO:0000259" key="8">
    <source>
        <dbReference type="Pfam" id="PF25917"/>
    </source>
</evidence>
<evidence type="ECO:0000256" key="2">
    <source>
        <dbReference type="ARBA" id="ARBA00009477"/>
    </source>
</evidence>
<gene>
    <name evidence="10" type="ORF">IQ276_19230</name>
</gene>
<evidence type="ECO:0000313" key="10">
    <source>
        <dbReference type="EMBL" id="MBE9024478.1"/>
    </source>
</evidence>
<comment type="subcellular location">
    <subcellularLocation>
        <location evidence="1">Membrane</location>
        <topology evidence="1">Single-pass membrane protein</topology>
    </subcellularLocation>
</comment>
<feature type="domain" description="AprE-like beta-barrel" evidence="9">
    <location>
        <begin position="382"/>
        <end position="472"/>
    </location>
</feature>
<dbReference type="Pfam" id="PF25917">
    <property type="entry name" value="BSH_RND"/>
    <property type="match status" value="1"/>
</dbReference>
<dbReference type="SUPFAM" id="SSF111369">
    <property type="entry name" value="HlyD-like secretion proteins"/>
    <property type="match status" value="1"/>
</dbReference>
<evidence type="ECO:0000256" key="5">
    <source>
        <dbReference type="ARBA" id="ARBA00023136"/>
    </source>
</evidence>
<feature type="transmembrane region" description="Helical" evidence="7">
    <location>
        <begin position="42"/>
        <end position="60"/>
    </location>
</feature>
<dbReference type="Pfam" id="PF26002">
    <property type="entry name" value="Beta-barrel_AprE"/>
    <property type="match status" value="1"/>
</dbReference>
<keyword evidence="5 7" id="KW-0472">Membrane</keyword>
<evidence type="ECO:0000259" key="9">
    <source>
        <dbReference type="Pfam" id="PF26002"/>
    </source>
</evidence>
<proteinExistence type="inferred from homology"/>
<sequence>MTNTLNEKKTQTQENYISKQRDDWSNITQELLDSLPRVWTRGLLYFLVIFVSIVLPWAMLSKVDETGTARGRIEPQGKTVRLDAPVSGTVTKIQVKEGDFVKAGQTLLELDSELVGAELKQQKNKLEGQQNRLHQLSLLLNQLQFALEIQQQQNQSQALEKQAQVKQIKQKLDSLNSAYNLQKEEKIAQVNQAKKTLEHSQTTANLDQIRLGTAQKELNRYQNALKEEIVSEIQLVEREDFVQERIRILEQTKSDLEQAKLRLGEQKSSYARTLKQANSDIQQAQLQLKEQENSYQSLLRSGKLAKLKIQEQFKNLETEMTTLKAEIAQSQNLIKSLEFQLNQRIVKANIEGKIFQLSINRPGAVVQPGNAIAEIAPKGTALILRAKIESGESGSLQKGMSVKIKFDAYPFQEYGIVEGRLIKISPTTYEMEVAGGKTLVYDLDIELNRTCIQTQKDCINLRPGETATAEVIVRQRRLIDFVLDPFKKLEKEGFRL</sequence>
<dbReference type="InterPro" id="IPR058625">
    <property type="entry name" value="MdtA-like_BSH"/>
</dbReference>
<keyword evidence="3 7" id="KW-0812">Transmembrane</keyword>
<dbReference type="Gene3D" id="1.10.287.470">
    <property type="entry name" value="Helix hairpin bin"/>
    <property type="match status" value="1"/>
</dbReference>
<name>A0A8J7AD18_DESMC</name>
<evidence type="ECO:0000256" key="7">
    <source>
        <dbReference type="SAM" id="Phobius"/>
    </source>
</evidence>
<keyword evidence="11" id="KW-1185">Reference proteome</keyword>
<dbReference type="EMBL" id="JADEXS010000274">
    <property type="protein sequence ID" value="MBE9024478.1"/>
    <property type="molecule type" value="Genomic_DNA"/>
</dbReference>
<reference evidence="10" key="1">
    <citation type="submission" date="2020-10" db="EMBL/GenBank/DDBJ databases">
        <authorList>
            <person name="Castelo-Branco R."/>
            <person name="Eusebio N."/>
            <person name="Adriana R."/>
            <person name="Vieira A."/>
            <person name="Brugerolle De Fraissinette N."/>
            <person name="Rezende De Castro R."/>
            <person name="Schneider M.P."/>
            <person name="Vasconcelos V."/>
            <person name="Leao P.N."/>
        </authorList>
    </citation>
    <scope>NUCLEOTIDE SEQUENCE</scope>
    <source>
        <strain evidence="10">LEGE 12446</strain>
    </source>
</reference>
<dbReference type="RefSeq" id="WP_193918912.1">
    <property type="nucleotide sequence ID" value="NZ_JADEXS020000002.1"/>
</dbReference>
<dbReference type="Proteomes" id="UP000622533">
    <property type="component" value="Unassembled WGS sequence"/>
</dbReference>
<dbReference type="InterPro" id="IPR050739">
    <property type="entry name" value="MFP"/>
</dbReference>
<comment type="similarity">
    <text evidence="2">Belongs to the membrane fusion protein (MFP) (TC 8.A.1) family.</text>
</comment>
<feature type="coiled-coil region" evidence="6">
    <location>
        <begin position="239"/>
        <end position="340"/>
    </location>
</feature>
<keyword evidence="4 7" id="KW-1133">Transmembrane helix</keyword>
<keyword evidence="6" id="KW-0175">Coiled coil</keyword>
<dbReference type="Gene3D" id="2.40.30.170">
    <property type="match status" value="1"/>
</dbReference>
<evidence type="ECO:0000256" key="3">
    <source>
        <dbReference type="ARBA" id="ARBA00022692"/>
    </source>
</evidence>
<dbReference type="GO" id="GO:0016020">
    <property type="term" value="C:membrane"/>
    <property type="evidence" value="ECO:0007669"/>
    <property type="project" value="UniProtKB-SubCell"/>
</dbReference>